<keyword evidence="1" id="KW-1133">Transmembrane helix</keyword>
<reference evidence="3" key="2">
    <citation type="submission" date="2021-04" db="EMBL/GenBank/DDBJ databases">
        <authorList>
            <person name="Gilroy R."/>
        </authorList>
    </citation>
    <scope>NUCLEOTIDE SEQUENCE</scope>
    <source>
        <strain evidence="3">ChiSxjej5B17-1746</strain>
    </source>
</reference>
<sequence length="229" mass="23936">MADPLRPAGPQIPGSLMGEIQSEVAVEATPLLRFVLENSRVIVSVVVVLVLAIVGVGGWQWYQSRVEREAHLELGRILVSTQGEARIAALESFLPKTSGALKTGVELEIATSSLALENLPRAAQAYASIAAADPKGPMGLMAALNQADILQRMGKDAEALAVFDALEKSAPEMLRPAVLEGQATAAEQAGKLDRALAAYEAIAAAVGESGEAGYVQAKIAELKARIAKS</sequence>
<reference evidence="3" key="1">
    <citation type="journal article" date="2021" name="PeerJ">
        <title>Extensive microbial diversity within the chicken gut microbiome revealed by metagenomics and culture.</title>
        <authorList>
            <person name="Gilroy R."/>
            <person name="Ravi A."/>
            <person name="Getino M."/>
            <person name="Pursley I."/>
            <person name="Horton D.L."/>
            <person name="Alikhan N.F."/>
            <person name="Baker D."/>
            <person name="Gharbi K."/>
            <person name="Hall N."/>
            <person name="Watson M."/>
            <person name="Adriaenssens E.M."/>
            <person name="Foster-Nyarko E."/>
            <person name="Jarju S."/>
            <person name="Secka A."/>
            <person name="Antonio M."/>
            <person name="Oren A."/>
            <person name="Chaudhuri R.R."/>
            <person name="La Ragione R."/>
            <person name="Hildebrand F."/>
            <person name="Pallen M.J."/>
        </authorList>
    </citation>
    <scope>NUCLEOTIDE SEQUENCE</scope>
    <source>
        <strain evidence="3">ChiSxjej5B17-1746</strain>
    </source>
</reference>
<dbReference type="EMBL" id="DXGI01000128">
    <property type="protein sequence ID" value="HIW78216.1"/>
    <property type="molecule type" value="Genomic_DNA"/>
</dbReference>
<proteinExistence type="predicted"/>
<evidence type="ECO:0000256" key="1">
    <source>
        <dbReference type="SAM" id="Phobius"/>
    </source>
</evidence>
<evidence type="ECO:0000313" key="4">
    <source>
        <dbReference type="Proteomes" id="UP000824264"/>
    </source>
</evidence>
<accession>A0A9D1QY57</accession>
<feature type="domain" description="Ancillary SecYEG translocon subunit/Cell division coordinator CpoB TPR" evidence="2">
    <location>
        <begin position="35"/>
        <end position="223"/>
    </location>
</feature>
<dbReference type="Gene3D" id="1.25.40.10">
    <property type="entry name" value="Tetratricopeptide repeat domain"/>
    <property type="match status" value="1"/>
</dbReference>
<name>A0A9D1QY57_9BACT</name>
<dbReference type="Pfam" id="PF09976">
    <property type="entry name" value="TPR_21"/>
    <property type="match status" value="1"/>
</dbReference>
<organism evidence="3 4">
    <name type="scientific">Candidatus Bilophila faecipullorum</name>
    <dbReference type="NCBI Taxonomy" id="2838482"/>
    <lineage>
        <taxon>Bacteria</taxon>
        <taxon>Pseudomonadati</taxon>
        <taxon>Thermodesulfobacteriota</taxon>
        <taxon>Desulfovibrionia</taxon>
        <taxon>Desulfovibrionales</taxon>
        <taxon>Desulfovibrionaceae</taxon>
        <taxon>Bilophila</taxon>
    </lineage>
</organism>
<comment type="caution">
    <text evidence="3">The sequence shown here is derived from an EMBL/GenBank/DDBJ whole genome shotgun (WGS) entry which is preliminary data.</text>
</comment>
<evidence type="ECO:0000259" key="2">
    <source>
        <dbReference type="Pfam" id="PF09976"/>
    </source>
</evidence>
<dbReference type="InterPro" id="IPR011990">
    <property type="entry name" value="TPR-like_helical_dom_sf"/>
</dbReference>
<dbReference type="Proteomes" id="UP000824264">
    <property type="component" value="Unassembled WGS sequence"/>
</dbReference>
<keyword evidence="1" id="KW-0812">Transmembrane</keyword>
<feature type="transmembrane region" description="Helical" evidence="1">
    <location>
        <begin position="41"/>
        <end position="62"/>
    </location>
</feature>
<evidence type="ECO:0000313" key="3">
    <source>
        <dbReference type="EMBL" id="HIW78216.1"/>
    </source>
</evidence>
<gene>
    <name evidence="3" type="ORF">H9874_03620</name>
</gene>
<dbReference type="SUPFAM" id="SSF48452">
    <property type="entry name" value="TPR-like"/>
    <property type="match status" value="1"/>
</dbReference>
<keyword evidence="1" id="KW-0472">Membrane</keyword>
<dbReference type="AlphaFoldDB" id="A0A9D1QY57"/>
<protein>
    <submittedName>
        <fullName evidence="3">Tetratricopeptide repeat protein</fullName>
    </submittedName>
</protein>
<dbReference type="InterPro" id="IPR018704">
    <property type="entry name" value="SecYEG/CpoB_TPR"/>
</dbReference>